<organism evidence="1">
    <name type="scientific">Xenorhabdus bovienii str. kraussei Becker Underwood</name>
    <dbReference type="NCBI Taxonomy" id="1398204"/>
    <lineage>
        <taxon>Bacteria</taxon>
        <taxon>Pseudomonadati</taxon>
        <taxon>Pseudomonadota</taxon>
        <taxon>Gammaproteobacteria</taxon>
        <taxon>Enterobacterales</taxon>
        <taxon>Morganellaceae</taxon>
        <taxon>Xenorhabdus</taxon>
    </lineage>
</organism>
<name>A0A077PEE4_XENBV</name>
<dbReference type="EMBL" id="CBSZ010000032">
    <property type="protein sequence ID" value="CDH22695.1"/>
    <property type="molecule type" value="Genomic_DNA"/>
</dbReference>
<accession>A0A077PEE4</accession>
<dbReference type="AlphaFoldDB" id="A0A077PEE4"/>
<proteinExistence type="predicted"/>
<protein>
    <submittedName>
        <fullName evidence="1">Uncharacterized protein</fullName>
    </submittedName>
</protein>
<comment type="caution">
    <text evidence="1">The sequence shown here is derived from an EMBL/GenBank/DDBJ whole genome shotgun (WGS) entry which is preliminary data.</text>
</comment>
<dbReference type="HOGENOM" id="CLU_3359250_0_0_6"/>
<sequence length="36" mass="4419">MMRFGYMIWGVIDDFFHDDIPNKTVYILINYNLISY</sequence>
<dbReference type="Proteomes" id="UP000028493">
    <property type="component" value="Unassembled WGS sequence"/>
</dbReference>
<reference evidence="1" key="1">
    <citation type="submission" date="2013-07" db="EMBL/GenBank/DDBJ databases">
        <title>Sub-species coevolution in mutualistic symbiosis.</title>
        <authorList>
            <person name="Murfin K."/>
            <person name="Klassen J."/>
            <person name="Lee M."/>
            <person name="Forst S."/>
            <person name="Stock P."/>
            <person name="Goodrich-Blair H."/>
        </authorList>
    </citation>
    <scope>NUCLEOTIDE SEQUENCE [LARGE SCALE GENOMIC DNA]</scope>
    <source>
        <strain evidence="1">Kraussei Becker Underwood</strain>
    </source>
</reference>
<evidence type="ECO:0000313" key="1">
    <source>
        <dbReference type="EMBL" id="CDH22695.1"/>
    </source>
</evidence>
<gene>
    <name evidence="1" type="ORF">XBKB1_1270040</name>
</gene>